<sequence>MEKKTIGGFQLCILIINTIAVVFLLIILSTKSSSINLRETFAVQKPEWKLVKTTEQQFVRSIARDPVTGKIWKISESAPKEGPGSDLGDGDGWEPFKFSQCCSTIVIAPAI</sequence>
<feature type="transmembrane region" description="Helical" evidence="1">
    <location>
        <begin position="6"/>
        <end position="28"/>
    </location>
</feature>
<keyword evidence="1" id="KW-1133">Transmembrane helix</keyword>
<dbReference type="InParanoid" id="E4WTP4"/>
<dbReference type="Proteomes" id="UP000001307">
    <property type="component" value="Unassembled WGS sequence"/>
</dbReference>
<accession>E4WTP4</accession>
<protein>
    <submittedName>
        <fullName evidence="2">Uncharacterized protein</fullName>
    </submittedName>
</protein>
<reference evidence="2" key="1">
    <citation type="journal article" date="2010" name="Science">
        <title>Plasticity of animal genome architecture unmasked by rapid evolution of a pelagic tunicate.</title>
        <authorList>
            <person name="Denoeud F."/>
            <person name="Henriet S."/>
            <person name="Mungpakdee S."/>
            <person name="Aury J.M."/>
            <person name="Da Silva C."/>
            <person name="Brinkmann H."/>
            <person name="Mikhaleva J."/>
            <person name="Olsen L.C."/>
            <person name="Jubin C."/>
            <person name="Canestro C."/>
            <person name="Bouquet J.M."/>
            <person name="Danks G."/>
            <person name="Poulain J."/>
            <person name="Campsteijn C."/>
            <person name="Adamski M."/>
            <person name="Cross I."/>
            <person name="Yadetie F."/>
            <person name="Muffato M."/>
            <person name="Louis A."/>
            <person name="Butcher S."/>
            <person name="Tsagkogeorga G."/>
            <person name="Konrad A."/>
            <person name="Singh S."/>
            <person name="Jensen M.F."/>
            <person name="Cong E.H."/>
            <person name="Eikeseth-Otteraa H."/>
            <person name="Noel B."/>
            <person name="Anthouard V."/>
            <person name="Porcel B.M."/>
            <person name="Kachouri-Lafond R."/>
            <person name="Nishino A."/>
            <person name="Ugolini M."/>
            <person name="Chourrout P."/>
            <person name="Nishida H."/>
            <person name="Aasland R."/>
            <person name="Huzurbazar S."/>
            <person name="Westhof E."/>
            <person name="Delsuc F."/>
            <person name="Lehrach H."/>
            <person name="Reinhardt R."/>
            <person name="Weissenbach J."/>
            <person name="Roy S.W."/>
            <person name="Artiguenave F."/>
            <person name="Postlethwait J.H."/>
            <person name="Manak J.R."/>
            <person name="Thompson E.M."/>
            <person name="Jaillon O."/>
            <person name="Du Pasquier L."/>
            <person name="Boudinot P."/>
            <person name="Liberles D.A."/>
            <person name="Volff J.N."/>
            <person name="Philippe H."/>
            <person name="Lenhard B."/>
            <person name="Roest Crollius H."/>
            <person name="Wincker P."/>
            <person name="Chourrout D."/>
        </authorList>
    </citation>
    <scope>NUCLEOTIDE SEQUENCE [LARGE SCALE GENOMIC DNA]</scope>
</reference>
<evidence type="ECO:0000313" key="2">
    <source>
        <dbReference type="EMBL" id="CBY07062.1"/>
    </source>
</evidence>
<name>E4WTP4_OIKDI</name>
<keyword evidence="3" id="KW-1185">Reference proteome</keyword>
<evidence type="ECO:0000256" key="1">
    <source>
        <dbReference type="SAM" id="Phobius"/>
    </source>
</evidence>
<keyword evidence="1" id="KW-0472">Membrane</keyword>
<keyword evidence="1" id="KW-0812">Transmembrane</keyword>
<gene>
    <name evidence="2" type="ORF">GSOID_T00006145001</name>
</gene>
<dbReference type="AlphaFoldDB" id="E4WTP4"/>
<evidence type="ECO:0000313" key="3">
    <source>
        <dbReference type="Proteomes" id="UP000001307"/>
    </source>
</evidence>
<dbReference type="EMBL" id="FN653016">
    <property type="protein sequence ID" value="CBY07062.1"/>
    <property type="molecule type" value="Genomic_DNA"/>
</dbReference>
<proteinExistence type="predicted"/>
<organism evidence="2">
    <name type="scientific">Oikopleura dioica</name>
    <name type="common">Tunicate</name>
    <dbReference type="NCBI Taxonomy" id="34765"/>
    <lineage>
        <taxon>Eukaryota</taxon>
        <taxon>Metazoa</taxon>
        <taxon>Chordata</taxon>
        <taxon>Tunicata</taxon>
        <taxon>Appendicularia</taxon>
        <taxon>Copelata</taxon>
        <taxon>Oikopleuridae</taxon>
        <taxon>Oikopleura</taxon>
    </lineage>
</organism>